<dbReference type="EMBL" id="LLYA01000135">
    <property type="protein sequence ID" value="KRR26011.1"/>
    <property type="molecule type" value="Genomic_DNA"/>
</dbReference>
<comment type="caution">
    <text evidence="3">The sequence shown here is derived from an EMBL/GenBank/DDBJ whole genome shotgun (WGS) entry which is preliminary data.</text>
</comment>
<dbReference type="RefSeq" id="WP_057843892.1">
    <property type="nucleotide sequence ID" value="NZ_LLYA01000135.1"/>
</dbReference>
<reference evidence="3 4" key="1">
    <citation type="submission" date="2014-03" db="EMBL/GenBank/DDBJ databases">
        <title>Bradyrhizobium valentinum sp. nov., isolated from effective nodules of Lupinus mariae-josephae, a lupine endemic of basic-lime soils in Eastern Spain.</title>
        <authorList>
            <person name="Duran D."/>
            <person name="Rey L."/>
            <person name="Navarro A."/>
            <person name="Busquets A."/>
            <person name="Imperial J."/>
            <person name="Ruiz-Argueso T."/>
        </authorList>
    </citation>
    <scope>NUCLEOTIDE SEQUENCE [LARGE SCALE GENOMIC DNA]</scope>
    <source>
        <strain evidence="3 4">Ro19</strain>
    </source>
</reference>
<accession>A0A0R3N1L2</accession>
<evidence type="ECO:0000256" key="1">
    <source>
        <dbReference type="SAM" id="Phobius"/>
    </source>
</evidence>
<proteinExistence type="predicted"/>
<gene>
    <name evidence="3" type="ORF">CQ13_23650</name>
</gene>
<evidence type="ECO:0000256" key="2">
    <source>
        <dbReference type="SAM" id="SignalP"/>
    </source>
</evidence>
<keyword evidence="1" id="KW-1133">Transmembrane helix</keyword>
<keyword evidence="1" id="KW-0812">Transmembrane</keyword>
<feature type="signal peptide" evidence="2">
    <location>
        <begin position="1"/>
        <end position="25"/>
    </location>
</feature>
<dbReference type="OrthoDB" id="8364552at2"/>
<evidence type="ECO:0000313" key="4">
    <source>
        <dbReference type="Proteomes" id="UP000052023"/>
    </source>
</evidence>
<keyword evidence="1" id="KW-0472">Membrane</keyword>
<dbReference type="AlphaFoldDB" id="A0A0R3N1L2"/>
<protein>
    <submittedName>
        <fullName evidence="3">Uncharacterized protein</fullName>
    </submittedName>
</protein>
<dbReference type="Proteomes" id="UP000052023">
    <property type="component" value="Unassembled WGS sequence"/>
</dbReference>
<feature type="transmembrane region" description="Helical" evidence="1">
    <location>
        <begin position="326"/>
        <end position="347"/>
    </location>
</feature>
<name>A0A0R3N1L2_9BRAD</name>
<dbReference type="PROSITE" id="PS51257">
    <property type="entry name" value="PROKAR_LIPOPROTEIN"/>
    <property type="match status" value="1"/>
</dbReference>
<keyword evidence="2" id="KW-0732">Signal</keyword>
<feature type="chain" id="PRO_5006444830" evidence="2">
    <location>
        <begin position="26"/>
        <end position="386"/>
    </location>
</feature>
<sequence length="386" mass="39733">MRRLRFGSALAGALGCLALSVAVSAALWPHAREAGAILAAQDDPATLADVQINSALRANQALVASHIEAALAEGDSDLANSFIELARDKGIAVSDELSKRVSDAVTDAGSASHFAKRFATGFVVGNADDVASLSGTVAGDLFVYGDIRDVVREGKHLATGEDVDRLVLGLATVGLAVTAATYVSIGGVGPVRAGLSMVKSARRVGRLGEGLTQWAGRSVREVVDAPVLQQAVAKGSVLRPGQTISAIKAAFRAEKAGALVRLAKDVGRVGEKAGTRGALDALRIAQGPKDIARAARLAESKGGQTRAILKVLGRSALLLATGAFNLTMWVFGALLALFGFLSSIKATTERATQAWLRRKKARRLRKEAAAACLPAAPVLAGAAAHG</sequence>
<keyword evidence="4" id="KW-1185">Reference proteome</keyword>
<organism evidence="3 4">
    <name type="scientific">Bradyrhizobium retamae</name>
    <dbReference type="NCBI Taxonomy" id="1300035"/>
    <lineage>
        <taxon>Bacteria</taxon>
        <taxon>Pseudomonadati</taxon>
        <taxon>Pseudomonadota</taxon>
        <taxon>Alphaproteobacteria</taxon>
        <taxon>Hyphomicrobiales</taxon>
        <taxon>Nitrobacteraceae</taxon>
        <taxon>Bradyrhizobium</taxon>
    </lineage>
</organism>
<evidence type="ECO:0000313" key="3">
    <source>
        <dbReference type="EMBL" id="KRR26011.1"/>
    </source>
</evidence>